<dbReference type="HAMAP" id="MF_01595">
    <property type="entry name" value="PNPase"/>
    <property type="match status" value="1"/>
</dbReference>
<dbReference type="SUPFAM" id="SSF54211">
    <property type="entry name" value="Ribosomal protein S5 domain 2-like"/>
    <property type="match status" value="2"/>
</dbReference>
<evidence type="ECO:0000256" key="9">
    <source>
        <dbReference type="SAM" id="MobiDB-lite"/>
    </source>
</evidence>
<gene>
    <name evidence="8" type="primary">pnp</name>
    <name evidence="11" type="ORF">HYR64_10295</name>
</gene>
<dbReference type="SUPFAM" id="SSF50249">
    <property type="entry name" value="Nucleic acid-binding proteins"/>
    <property type="match status" value="1"/>
</dbReference>
<dbReference type="EMBL" id="JACOSL010000063">
    <property type="protein sequence ID" value="MBI1757482.1"/>
    <property type="molecule type" value="Genomic_DNA"/>
</dbReference>
<dbReference type="PROSITE" id="PS50126">
    <property type="entry name" value="S1"/>
    <property type="match status" value="1"/>
</dbReference>
<dbReference type="GO" id="GO:0003723">
    <property type="term" value="F:RNA binding"/>
    <property type="evidence" value="ECO:0007669"/>
    <property type="project" value="UniProtKB-UniRule"/>
</dbReference>
<evidence type="ECO:0000256" key="5">
    <source>
        <dbReference type="ARBA" id="ARBA00022723"/>
    </source>
</evidence>
<sequence>MIHSHSFEVGGKTLSIESGRVAKQAGGAVLLGMGETVVLGTATMSKNTREGIDFLPLTCDYEERKYSVGKIPGGFIKRGGRPSDRAVLTSRLIDRPIRPLFPKGLRNDVQVICMTFAVDQECPPDALALCAAGAALAVSDIPFKYPIAGVRVGRIDGKFVLFPSIQQIKDGDLDLVVAGHKHAISMVEAGASEVSEKDMTAGLKFAHDAIKVIVAEFEEFGKKAGKPKREVTLKLVDEALKATILKESAKEIETALLNPDKSTRESALDDLGKELIAKYAPKYEDKPEIAAQLPEAVDTVVKAMVRKLILEDGKRPDGRKLDQIRPVEATAGILPRVHGSGLFTRGQTQVMTVLTLGLPNDAQTMDGIEDEEPRRYMHFYNFPPYSVGEVRPMRGAGRREVGHGALAERALRSVIPLDDPDYPYTLLLVSEVLESNGSTSMASVCGSTLALMDAGIQIKAPVAGIAMGLMSDGKDTFRVLTDIQGMEDFCGDMDFKVAGTRKGITALQLDTKLDGIPDKVLADALSQAQKARFEILDIIEAEIAEPRSTMALTAPQVTTIQINPEKIGAVIGPGGAVIKKITGTTGASIDIQQDGRVLVGGSNAEMVQQAIAMIKALTDEVQIGAEFRGKVTRLMGRGAMVEYMPNREGLVPTEHLTVKDVRRPDDVVNVGDELNVKVFEVDSMGRINLTALGLAQDLPALSENATATPPPPGAGRDRDRGRGGGGGRGGFRDRDRGGDRGRGRSDRGGDRGGDRRGPPSSGPRPPREAVVQEEERPAPAVPDAFPKRERADEDVNARFRPRR</sequence>
<keyword evidence="5 8" id="KW-0479">Metal-binding</keyword>
<evidence type="ECO:0000256" key="7">
    <source>
        <dbReference type="ARBA" id="ARBA00022884"/>
    </source>
</evidence>
<feature type="binding site" evidence="8">
    <location>
        <position position="494"/>
    </location>
    <ligand>
        <name>Mg(2+)</name>
        <dbReference type="ChEBI" id="CHEBI:18420"/>
    </ligand>
</feature>
<dbReference type="Pfam" id="PF03726">
    <property type="entry name" value="PNPase"/>
    <property type="match status" value="1"/>
</dbReference>
<dbReference type="Pfam" id="PF00013">
    <property type="entry name" value="KH_1"/>
    <property type="match status" value="1"/>
</dbReference>
<dbReference type="SUPFAM" id="SSF54791">
    <property type="entry name" value="Eukaryotic type KH-domain (KH-domain type I)"/>
    <property type="match status" value="1"/>
</dbReference>
<dbReference type="SUPFAM" id="SSF55666">
    <property type="entry name" value="Ribonuclease PH domain 2-like"/>
    <property type="match status" value="2"/>
</dbReference>
<keyword evidence="7 8" id="KW-0694">RNA-binding</keyword>
<dbReference type="Gene3D" id="2.40.50.140">
    <property type="entry name" value="Nucleic acid-binding proteins"/>
    <property type="match status" value="1"/>
</dbReference>
<dbReference type="SMART" id="SM00322">
    <property type="entry name" value="KH"/>
    <property type="match status" value="1"/>
</dbReference>
<comment type="function">
    <text evidence="8">Involved in mRNA degradation. Catalyzes the phosphorolysis of single-stranded polyribonucleotides processively in the 3'- to 5'-direction.</text>
</comment>
<keyword evidence="6 8" id="KW-0460">Magnesium</keyword>
<dbReference type="InterPro" id="IPR012340">
    <property type="entry name" value="NA-bd_OB-fold"/>
</dbReference>
<dbReference type="InterPro" id="IPR004088">
    <property type="entry name" value="KH_dom_type_1"/>
</dbReference>
<dbReference type="EC" id="2.7.7.8" evidence="8"/>
<feature type="compositionally biased region" description="Basic and acidic residues" evidence="9">
    <location>
        <begin position="785"/>
        <end position="797"/>
    </location>
</feature>
<dbReference type="FunFam" id="3.30.230.70:FF:000001">
    <property type="entry name" value="Polyribonucleotide nucleotidyltransferase"/>
    <property type="match status" value="1"/>
</dbReference>
<dbReference type="InterPro" id="IPR036456">
    <property type="entry name" value="PNPase_PH_RNA-bd_sf"/>
</dbReference>
<dbReference type="SMART" id="SM00316">
    <property type="entry name" value="S1"/>
    <property type="match status" value="1"/>
</dbReference>
<evidence type="ECO:0000256" key="4">
    <source>
        <dbReference type="ARBA" id="ARBA00022695"/>
    </source>
</evidence>
<reference evidence="11" key="1">
    <citation type="submission" date="2020-07" db="EMBL/GenBank/DDBJ databases">
        <title>Huge and variable diversity of episymbiotic CPR bacteria and DPANN archaea in groundwater ecosystems.</title>
        <authorList>
            <person name="He C.Y."/>
            <person name="Keren R."/>
            <person name="Whittaker M."/>
            <person name="Farag I.F."/>
            <person name="Doudna J."/>
            <person name="Cate J.H.D."/>
            <person name="Banfield J.F."/>
        </authorList>
    </citation>
    <scope>NUCLEOTIDE SEQUENCE</scope>
    <source>
        <strain evidence="11">NC_groundwater_17_Pr7_B-0.1um_64_12</strain>
    </source>
</reference>
<dbReference type="GO" id="GO:0006402">
    <property type="term" value="P:mRNA catabolic process"/>
    <property type="evidence" value="ECO:0007669"/>
    <property type="project" value="UniProtKB-UniRule"/>
</dbReference>
<dbReference type="FunFam" id="3.30.230.70:FF:000002">
    <property type="entry name" value="Polyribonucleotide nucleotidyltransferase"/>
    <property type="match status" value="1"/>
</dbReference>
<feature type="domain" description="S1 motif" evidence="10">
    <location>
        <begin position="624"/>
        <end position="692"/>
    </location>
</feature>
<evidence type="ECO:0000256" key="3">
    <source>
        <dbReference type="ARBA" id="ARBA00022679"/>
    </source>
</evidence>
<dbReference type="PANTHER" id="PTHR11252">
    <property type="entry name" value="POLYRIBONUCLEOTIDE NUCLEOTIDYLTRANSFERASE"/>
    <property type="match status" value="1"/>
</dbReference>
<dbReference type="Pfam" id="PF03725">
    <property type="entry name" value="RNase_PH_C"/>
    <property type="match status" value="1"/>
</dbReference>
<dbReference type="InterPro" id="IPR020568">
    <property type="entry name" value="Ribosomal_Su5_D2-typ_SF"/>
</dbReference>
<dbReference type="GO" id="GO:0000287">
    <property type="term" value="F:magnesium ion binding"/>
    <property type="evidence" value="ECO:0007669"/>
    <property type="project" value="UniProtKB-UniRule"/>
</dbReference>
<proteinExistence type="inferred from homology"/>
<dbReference type="InterPro" id="IPR027408">
    <property type="entry name" value="PNPase/RNase_PH_dom_sf"/>
</dbReference>
<comment type="caution">
    <text evidence="11">The sequence shown here is derived from an EMBL/GenBank/DDBJ whole genome shotgun (WGS) entry which is preliminary data.</text>
</comment>
<dbReference type="InterPro" id="IPR015848">
    <property type="entry name" value="PNPase_PH_RNA-bd_bac/org-type"/>
</dbReference>
<dbReference type="NCBIfam" id="TIGR03591">
    <property type="entry name" value="polynuc_phos"/>
    <property type="match status" value="1"/>
</dbReference>
<dbReference type="GO" id="GO:0000175">
    <property type="term" value="F:3'-5'-RNA exonuclease activity"/>
    <property type="evidence" value="ECO:0007669"/>
    <property type="project" value="TreeGrafter"/>
</dbReference>
<feature type="region of interest" description="Disordered" evidence="9">
    <location>
        <begin position="702"/>
        <end position="803"/>
    </location>
</feature>
<dbReference type="InterPro" id="IPR001247">
    <property type="entry name" value="ExoRNase_PH_dom1"/>
</dbReference>
<keyword evidence="3 8" id="KW-0808">Transferase</keyword>
<dbReference type="GO" id="GO:0005829">
    <property type="term" value="C:cytosol"/>
    <property type="evidence" value="ECO:0007669"/>
    <property type="project" value="TreeGrafter"/>
</dbReference>
<dbReference type="PIRSF" id="PIRSF005499">
    <property type="entry name" value="PNPase"/>
    <property type="match status" value="1"/>
</dbReference>
<comment type="similarity">
    <text evidence="1 8">Belongs to the polyribonucleotide nucleotidyltransferase family.</text>
</comment>
<keyword evidence="4 8" id="KW-0548">Nucleotidyltransferase</keyword>
<dbReference type="Proteomes" id="UP000727962">
    <property type="component" value="Unassembled WGS sequence"/>
</dbReference>
<dbReference type="Pfam" id="PF00575">
    <property type="entry name" value="S1"/>
    <property type="match status" value="1"/>
</dbReference>
<dbReference type="PROSITE" id="PS50084">
    <property type="entry name" value="KH_TYPE_1"/>
    <property type="match status" value="1"/>
</dbReference>
<comment type="catalytic activity">
    <reaction evidence="8">
        <text>RNA(n+1) + phosphate = RNA(n) + a ribonucleoside 5'-diphosphate</text>
        <dbReference type="Rhea" id="RHEA:22096"/>
        <dbReference type="Rhea" id="RHEA-COMP:14527"/>
        <dbReference type="Rhea" id="RHEA-COMP:17342"/>
        <dbReference type="ChEBI" id="CHEBI:43474"/>
        <dbReference type="ChEBI" id="CHEBI:57930"/>
        <dbReference type="ChEBI" id="CHEBI:140395"/>
        <dbReference type="EC" id="2.7.7.8"/>
    </reaction>
</comment>
<dbReference type="InterPro" id="IPR015847">
    <property type="entry name" value="ExoRNase_PH_dom2"/>
</dbReference>
<dbReference type="GO" id="GO:0006396">
    <property type="term" value="P:RNA processing"/>
    <property type="evidence" value="ECO:0007669"/>
    <property type="project" value="InterPro"/>
</dbReference>
<comment type="cofactor">
    <cofactor evidence="8">
        <name>Mg(2+)</name>
        <dbReference type="ChEBI" id="CHEBI:18420"/>
    </cofactor>
</comment>
<evidence type="ECO:0000256" key="2">
    <source>
        <dbReference type="ARBA" id="ARBA00022490"/>
    </source>
</evidence>
<dbReference type="Gene3D" id="3.30.230.70">
    <property type="entry name" value="GHMP Kinase, N-terminal domain"/>
    <property type="match status" value="2"/>
</dbReference>
<dbReference type="Pfam" id="PF01138">
    <property type="entry name" value="RNase_PH"/>
    <property type="match status" value="2"/>
</dbReference>
<dbReference type="CDD" id="cd11363">
    <property type="entry name" value="RNase_PH_PNPase_1"/>
    <property type="match status" value="1"/>
</dbReference>
<evidence type="ECO:0000256" key="1">
    <source>
        <dbReference type="ARBA" id="ARBA00007404"/>
    </source>
</evidence>
<dbReference type="PANTHER" id="PTHR11252:SF0">
    <property type="entry name" value="POLYRIBONUCLEOTIDE NUCLEOTIDYLTRANSFERASE 1, MITOCHONDRIAL"/>
    <property type="match status" value="1"/>
</dbReference>
<dbReference type="Gene3D" id="3.30.1370.10">
    <property type="entry name" value="K Homology domain, type 1"/>
    <property type="match status" value="1"/>
</dbReference>
<name>A0A931PVC2_FIMGI</name>
<keyword evidence="2 8" id="KW-0963">Cytoplasm</keyword>
<dbReference type="SUPFAM" id="SSF46915">
    <property type="entry name" value="Polynucleotide phosphorylase/guanosine pentaphosphate synthase (PNPase/GPSI), domain 3"/>
    <property type="match status" value="1"/>
</dbReference>
<dbReference type="CDD" id="cd11364">
    <property type="entry name" value="RNase_PH_PNPase_2"/>
    <property type="match status" value="1"/>
</dbReference>
<evidence type="ECO:0000256" key="8">
    <source>
        <dbReference type="HAMAP-Rule" id="MF_01595"/>
    </source>
</evidence>
<dbReference type="InterPro" id="IPR012162">
    <property type="entry name" value="PNPase"/>
</dbReference>
<comment type="subcellular location">
    <subcellularLocation>
        <location evidence="8">Cytoplasm</location>
    </subcellularLocation>
</comment>
<organism evidence="11 12">
    <name type="scientific">Fimbriimonas ginsengisoli</name>
    <dbReference type="NCBI Taxonomy" id="1005039"/>
    <lineage>
        <taxon>Bacteria</taxon>
        <taxon>Bacillati</taxon>
        <taxon>Armatimonadota</taxon>
        <taxon>Fimbriimonadia</taxon>
        <taxon>Fimbriimonadales</taxon>
        <taxon>Fimbriimonadaceae</taxon>
        <taxon>Fimbriimonas</taxon>
    </lineage>
</organism>
<dbReference type="CDD" id="cd02393">
    <property type="entry name" value="KH-I_PNPase"/>
    <property type="match status" value="1"/>
</dbReference>
<dbReference type="InterPro" id="IPR003029">
    <property type="entry name" value="S1_domain"/>
</dbReference>
<dbReference type="AlphaFoldDB" id="A0A931PVC2"/>
<dbReference type="InterPro" id="IPR036612">
    <property type="entry name" value="KH_dom_type_1_sf"/>
</dbReference>
<dbReference type="FunFam" id="3.30.1370.10:FF:000001">
    <property type="entry name" value="Polyribonucleotide nucleotidyltransferase"/>
    <property type="match status" value="1"/>
</dbReference>
<accession>A0A931PVC2</accession>
<evidence type="ECO:0000259" key="10">
    <source>
        <dbReference type="PROSITE" id="PS50126"/>
    </source>
</evidence>
<dbReference type="GO" id="GO:0004654">
    <property type="term" value="F:polyribonucleotide nucleotidyltransferase activity"/>
    <property type="evidence" value="ECO:0007669"/>
    <property type="project" value="UniProtKB-UniRule"/>
</dbReference>
<evidence type="ECO:0000256" key="6">
    <source>
        <dbReference type="ARBA" id="ARBA00022842"/>
    </source>
</evidence>
<protein>
    <recommendedName>
        <fullName evidence="8">Polyribonucleotide nucleotidyltransferase</fullName>
        <ecNumber evidence="8">2.7.7.8</ecNumber>
    </recommendedName>
    <alternativeName>
        <fullName evidence="8">Polynucleotide phosphorylase</fullName>
        <shortName evidence="8">PNPase</shortName>
    </alternativeName>
</protein>
<dbReference type="NCBIfam" id="NF008805">
    <property type="entry name" value="PRK11824.1"/>
    <property type="match status" value="1"/>
</dbReference>
<feature type="compositionally biased region" description="Basic and acidic residues" evidence="9">
    <location>
        <begin position="730"/>
        <end position="757"/>
    </location>
</feature>
<dbReference type="InterPro" id="IPR004087">
    <property type="entry name" value="KH_dom"/>
</dbReference>
<evidence type="ECO:0000313" key="12">
    <source>
        <dbReference type="Proteomes" id="UP000727962"/>
    </source>
</evidence>
<feature type="binding site" evidence="8">
    <location>
        <position position="488"/>
    </location>
    <ligand>
        <name>Mg(2+)</name>
        <dbReference type="ChEBI" id="CHEBI:18420"/>
    </ligand>
</feature>
<dbReference type="InterPro" id="IPR036345">
    <property type="entry name" value="ExoRNase_PH_dom2_sf"/>
</dbReference>
<evidence type="ECO:0000313" key="11">
    <source>
        <dbReference type="EMBL" id="MBI1757482.1"/>
    </source>
</evidence>